<comment type="caution">
    <text evidence="3">The sequence shown here is derived from an EMBL/GenBank/DDBJ whole genome shotgun (WGS) entry which is preliminary data.</text>
</comment>
<protein>
    <recommendedName>
        <fullName evidence="5">Single-stranded DNA-binding protein</fullName>
    </recommendedName>
</protein>
<evidence type="ECO:0000313" key="3">
    <source>
        <dbReference type="EMBL" id="KZM68464.1"/>
    </source>
</evidence>
<accession>A0A164HFA8</accession>
<dbReference type="RefSeq" id="WP_067580091.1">
    <property type="nucleotide sequence ID" value="NZ_KV411303.1"/>
</dbReference>
<keyword evidence="4" id="KW-1185">Reference proteome</keyword>
<dbReference type="EMBL" id="LWGR01000021">
    <property type="protein sequence ID" value="KZM68464.1"/>
    <property type="molecule type" value="Genomic_DNA"/>
</dbReference>
<dbReference type="AlphaFoldDB" id="A0A164HFA8"/>
<dbReference type="GO" id="GO:0003697">
    <property type="term" value="F:single-stranded DNA binding"/>
    <property type="evidence" value="ECO:0007669"/>
    <property type="project" value="InterPro"/>
</dbReference>
<evidence type="ECO:0000256" key="2">
    <source>
        <dbReference type="PROSITE-ProRule" id="PRU00252"/>
    </source>
</evidence>
<dbReference type="STRING" id="455432.AWN90_11375"/>
<dbReference type="InterPro" id="IPR000424">
    <property type="entry name" value="Primosome_PriB/ssb"/>
</dbReference>
<dbReference type="CDD" id="cd04496">
    <property type="entry name" value="SSB_OBF"/>
    <property type="match status" value="1"/>
</dbReference>
<dbReference type="Gene3D" id="2.40.50.140">
    <property type="entry name" value="Nucleic acid-binding proteins"/>
    <property type="match status" value="1"/>
</dbReference>
<sequence length="121" mass="13309">MQTSQVKGFIIGEVNLGFTPKGLAYCHFPVAFSQSVKNKNTDEWEKTKNVVLNATAWGDLAEFIGEKFEKFTEIELSGIVYEDTYTGNDGEERKSLKIDVRTVSGPLPKRGGGSSNGGWDV</sequence>
<dbReference type="PROSITE" id="PS50935">
    <property type="entry name" value="SSB"/>
    <property type="match status" value="1"/>
</dbReference>
<evidence type="ECO:0008006" key="5">
    <source>
        <dbReference type="Google" id="ProtNLM"/>
    </source>
</evidence>
<organism evidence="3 4">
    <name type="scientific">Nocardia terpenica</name>
    <dbReference type="NCBI Taxonomy" id="455432"/>
    <lineage>
        <taxon>Bacteria</taxon>
        <taxon>Bacillati</taxon>
        <taxon>Actinomycetota</taxon>
        <taxon>Actinomycetes</taxon>
        <taxon>Mycobacteriales</taxon>
        <taxon>Nocardiaceae</taxon>
        <taxon>Nocardia</taxon>
    </lineage>
</organism>
<keyword evidence="1 2" id="KW-0238">DNA-binding</keyword>
<dbReference type="Pfam" id="PF00436">
    <property type="entry name" value="SSB"/>
    <property type="match status" value="1"/>
</dbReference>
<gene>
    <name evidence="3" type="ORF">AWN90_11375</name>
</gene>
<reference evidence="3 4" key="1">
    <citation type="submission" date="2016-04" db="EMBL/GenBank/DDBJ databases">
        <authorList>
            <person name="Evans L.H."/>
            <person name="Alamgir A."/>
            <person name="Owens N."/>
            <person name="Weber N.D."/>
            <person name="Virtaneva K."/>
            <person name="Barbian K."/>
            <person name="Babar A."/>
            <person name="Rosenke K."/>
        </authorList>
    </citation>
    <scope>NUCLEOTIDE SEQUENCE [LARGE SCALE GENOMIC DNA]</scope>
    <source>
        <strain evidence="3 4">IFM 0406</strain>
    </source>
</reference>
<name>A0A164HFA8_9NOCA</name>
<proteinExistence type="predicted"/>
<evidence type="ECO:0000313" key="4">
    <source>
        <dbReference type="Proteomes" id="UP000076512"/>
    </source>
</evidence>
<dbReference type="Proteomes" id="UP000076512">
    <property type="component" value="Unassembled WGS sequence"/>
</dbReference>
<evidence type="ECO:0000256" key="1">
    <source>
        <dbReference type="ARBA" id="ARBA00023125"/>
    </source>
</evidence>
<dbReference type="InterPro" id="IPR012340">
    <property type="entry name" value="NA-bd_OB-fold"/>
</dbReference>
<dbReference type="SUPFAM" id="SSF50249">
    <property type="entry name" value="Nucleic acid-binding proteins"/>
    <property type="match status" value="1"/>
</dbReference>